<dbReference type="CDD" id="cd06661">
    <property type="entry name" value="GGCT_like"/>
    <property type="match status" value="1"/>
</dbReference>
<dbReference type="Proteomes" id="UP000610124">
    <property type="component" value="Unassembled WGS sequence"/>
</dbReference>
<reference evidence="3" key="4">
    <citation type="submission" date="2016-08" db="EMBL/GenBank/DDBJ databases">
        <title>Sequencing, Assembly and Comparative Genomics of S. aureofaciens ATCC 10762.</title>
        <authorList>
            <person name="Gradnigo J.S."/>
            <person name="Johnson N."/>
            <person name="Somerville G.A."/>
        </authorList>
    </citation>
    <scope>NUCLEOTIDE SEQUENCE [LARGE SCALE GENOMIC DNA]</scope>
    <source>
        <strain evidence="3">ATCC 10762</strain>
    </source>
</reference>
<sequence length="133" mass="14251">MARIFFNGQAMVGGPFHGKVADALIGPARTAPGYRFFSIDHSGGTDVCPGLLADPAVDSAIEGELYDISLERLRDVILPGEPRELELGVIKLEDGSPCLSMLLARGEVERGVHREITHHGGWRAYLATLGRAG</sequence>
<protein>
    <submittedName>
        <fullName evidence="2">Gamma-glutamylcyclotransferase</fullName>
    </submittedName>
</protein>
<dbReference type="Proteomes" id="UP000037395">
    <property type="component" value="Unassembled WGS sequence"/>
</dbReference>
<accession>A0A1E7NDC1</accession>
<dbReference type="InterPro" id="IPR013024">
    <property type="entry name" value="GGCT-like"/>
</dbReference>
<dbReference type="Gene3D" id="3.10.490.10">
    <property type="entry name" value="Gamma-glutamyl cyclotransferase-like"/>
    <property type="match status" value="1"/>
</dbReference>
<dbReference type="Pfam" id="PF21986">
    <property type="entry name" value="AH_C"/>
    <property type="match status" value="1"/>
</dbReference>
<evidence type="ECO:0000313" key="4">
    <source>
        <dbReference type="Proteomes" id="UP000037395"/>
    </source>
</evidence>
<dbReference type="EMBL" id="JPRF03000013">
    <property type="protein sequence ID" value="OEV38675.1"/>
    <property type="molecule type" value="Genomic_DNA"/>
</dbReference>
<dbReference type="GeneID" id="97485892"/>
<dbReference type="OrthoDB" id="424376at2"/>
<keyword evidence="4" id="KW-1185">Reference proteome</keyword>
<reference evidence="3 4" key="2">
    <citation type="submission" date="2014-07" db="EMBL/GenBank/DDBJ databases">
        <authorList>
            <person name="Zhang J.E."/>
            <person name="Yang H."/>
            <person name="Guo J."/>
            <person name="Deng Z."/>
            <person name="Luo H."/>
            <person name="Luo M."/>
            <person name="Zhao B."/>
        </authorList>
    </citation>
    <scope>NUCLEOTIDE SEQUENCE [LARGE SCALE GENOMIC DNA]</scope>
    <source>
        <strain evidence="3">ATCC 10762</strain>
        <strain evidence="4">ATCC 10762 / DSM 40127 / CCM 3239 / JCM 4008 / LMG 5968 / NBRC 12843 / NCIMB 8234 / A-377</strain>
    </source>
</reference>
<dbReference type="EMBL" id="BMUB01000005">
    <property type="protein sequence ID" value="GGU74589.1"/>
    <property type="molecule type" value="Genomic_DNA"/>
</dbReference>
<dbReference type="KEGG" id="kau:B6264_01135"/>
<name>A0A1E7NDC1_KITAU</name>
<dbReference type="RefSeq" id="WP_030282988.1">
    <property type="nucleotide sequence ID" value="NZ_BMUB01000005.1"/>
</dbReference>
<gene>
    <name evidence="2" type="ORF">GCM10010502_27990</name>
    <name evidence="3" type="ORF">HS99_0020720</name>
</gene>
<reference evidence="2" key="1">
    <citation type="journal article" date="2014" name="Int. J. Syst. Evol. Microbiol.">
        <title>Complete genome sequence of Corynebacterium casei LMG S-19264T (=DSM 44701T), isolated from a smear-ripened cheese.</title>
        <authorList>
            <consortium name="US DOE Joint Genome Institute (JGI-PGF)"/>
            <person name="Walter F."/>
            <person name="Albersmeier A."/>
            <person name="Kalinowski J."/>
            <person name="Ruckert C."/>
        </authorList>
    </citation>
    <scope>NUCLEOTIDE SEQUENCE</scope>
    <source>
        <strain evidence="2">JCM 4434</strain>
    </source>
</reference>
<dbReference type="InterPro" id="IPR053844">
    <property type="entry name" value="AH_C"/>
</dbReference>
<comment type="caution">
    <text evidence="3">The sequence shown here is derived from an EMBL/GenBank/DDBJ whole genome shotgun (WGS) entry which is preliminary data.</text>
</comment>
<keyword evidence="2" id="KW-0808">Transferase</keyword>
<dbReference type="AlphaFoldDB" id="A0A1E7NDC1"/>
<dbReference type="GO" id="GO:0016740">
    <property type="term" value="F:transferase activity"/>
    <property type="evidence" value="ECO:0007669"/>
    <property type="project" value="UniProtKB-KW"/>
</dbReference>
<reference evidence="2" key="5">
    <citation type="submission" date="2020-09" db="EMBL/GenBank/DDBJ databases">
        <authorList>
            <person name="Sun Q."/>
            <person name="Ohkuma M."/>
        </authorList>
    </citation>
    <scope>NUCLEOTIDE SEQUENCE</scope>
    <source>
        <strain evidence="2">JCM 4434</strain>
    </source>
</reference>
<evidence type="ECO:0000313" key="3">
    <source>
        <dbReference type="EMBL" id="OEV38675.1"/>
    </source>
</evidence>
<accession>A0A8H9HPE4</accession>
<proteinExistence type="predicted"/>
<evidence type="ECO:0000313" key="2">
    <source>
        <dbReference type="EMBL" id="GGU74589.1"/>
    </source>
</evidence>
<evidence type="ECO:0000259" key="1">
    <source>
        <dbReference type="Pfam" id="PF21986"/>
    </source>
</evidence>
<organism evidence="3 4">
    <name type="scientific">Kitasatospora aureofaciens</name>
    <name type="common">Streptomyces aureofaciens</name>
    <dbReference type="NCBI Taxonomy" id="1894"/>
    <lineage>
        <taxon>Bacteria</taxon>
        <taxon>Bacillati</taxon>
        <taxon>Actinomycetota</taxon>
        <taxon>Actinomycetes</taxon>
        <taxon>Kitasatosporales</taxon>
        <taxon>Streptomycetaceae</taxon>
        <taxon>Kitasatospora</taxon>
    </lineage>
</organism>
<feature type="domain" description="Allophanate hydrolase C-terminal" evidence="1">
    <location>
        <begin position="3"/>
        <end position="127"/>
    </location>
</feature>
<reference evidence="4" key="3">
    <citation type="submission" date="2016-08" db="EMBL/GenBank/DDBJ databases">
        <title>Sequencing, assembly and comparative genomics of S. aureofaciens ATCC 10762.</title>
        <authorList>
            <person name="Gradnigo J.S."/>
            <person name="Johnson N."/>
            <person name="Somerville G.A."/>
        </authorList>
    </citation>
    <scope>NUCLEOTIDE SEQUENCE [LARGE SCALE GENOMIC DNA]</scope>
    <source>
        <strain evidence="4">ATCC 10762 / DSM 40127 / CCM 3239 / JCM 4008 / LMG 5968 / NBRC 12843 / NCIMB 8234 / A-377</strain>
    </source>
</reference>